<dbReference type="PRINTS" id="PR00419">
    <property type="entry name" value="ADXRDTASE"/>
</dbReference>
<dbReference type="PANTHER" id="PTHR16128">
    <property type="entry name" value="FAD/NAD(P)-BINDING OXIDOREDUCTASE FAMILY PROTEIN"/>
    <property type="match status" value="1"/>
</dbReference>
<dbReference type="Pfam" id="PF01593">
    <property type="entry name" value="Amino_oxidase"/>
    <property type="match status" value="1"/>
</dbReference>
<reference evidence="3" key="1">
    <citation type="submission" date="2023-07" db="EMBL/GenBank/DDBJ databases">
        <title>30 novel species of actinomycetes from the DSMZ collection.</title>
        <authorList>
            <person name="Nouioui I."/>
        </authorList>
    </citation>
    <scope>NUCLEOTIDE SEQUENCE [LARGE SCALE GENOMIC DNA]</scope>
    <source>
        <strain evidence="3">DSM 44399</strain>
    </source>
</reference>
<dbReference type="InterPro" id="IPR002937">
    <property type="entry name" value="Amino_oxidase"/>
</dbReference>
<dbReference type="Pfam" id="PF13450">
    <property type="entry name" value="NAD_binding_8"/>
    <property type="match status" value="1"/>
</dbReference>
<dbReference type="EMBL" id="JAVREH010000010">
    <property type="protein sequence ID" value="MDT0261736.1"/>
    <property type="molecule type" value="Genomic_DNA"/>
</dbReference>
<evidence type="ECO:0000259" key="1">
    <source>
        <dbReference type="Pfam" id="PF01593"/>
    </source>
</evidence>
<proteinExistence type="predicted"/>
<keyword evidence="3" id="KW-1185">Reference proteome</keyword>
<accession>A0ABU2J9S1</accession>
<comment type="caution">
    <text evidence="2">The sequence shown here is derived from an EMBL/GenBank/DDBJ whole genome shotgun (WGS) entry which is preliminary data.</text>
</comment>
<organism evidence="2 3">
    <name type="scientific">Jatrophihabitans lederbergiae</name>
    <dbReference type="NCBI Taxonomy" id="3075547"/>
    <lineage>
        <taxon>Bacteria</taxon>
        <taxon>Bacillati</taxon>
        <taxon>Actinomycetota</taxon>
        <taxon>Actinomycetes</taxon>
        <taxon>Jatrophihabitantales</taxon>
        <taxon>Jatrophihabitantaceae</taxon>
        <taxon>Jatrophihabitans</taxon>
    </lineage>
</organism>
<evidence type="ECO:0000313" key="3">
    <source>
        <dbReference type="Proteomes" id="UP001183176"/>
    </source>
</evidence>
<dbReference type="Gene3D" id="3.90.660.10">
    <property type="match status" value="1"/>
</dbReference>
<name>A0ABU2J9S1_9ACTN</name>
<dbReference type="Gene3D" id="3.50.50.60">
    <property type="entry name" value="FAD/NAD(P)-binding domain"/>
    <property type="match status" value="1"/>
</dbReference>
<dbReference type="PANTHER" id="PTHR16128:SF5">
    <property type="entry name" value="FAD_NAD(P)-BINDING OXIDOREDUCTASE FAMILY PROTEIN"/>
    <property type="match status" value="1"/>
</dbReference>
<protein>
    <submittedName>
        <fullName evidence="2">FAD-dependent oxidoreductase</fullName>
    </submittedName>
</protein>
<dbReference type="Proteomes" id="UP001183176">
    <property type="component" value="Unassembled WGS sequence"/>
</dbReference>
<evidence type="ECO:0000313" key="2">
    <source>
        <dbReference type="EMBL" id="MDT0261736.1"/>
    </source>
</evidence>
<feature type="domain" description="Amine oxidase" evidence="1">
    <location>
        <begin position="150"/>
        <end position="280"/>
    </location>
</feature>
<dbReference type="SUPFAM" id="SSF51905">
    <property type="entry name" value="FAD/NAD(P)-binding domain"/>
    <property type="match status" value="1"/>
</dbReference>
<dbReference type="RefSeq" id="WP_311422890.1">
    <property type="nucleotide sequence ID" value="NZ_JAVREH010000010.1"/>
</dbReference>
<dbReference type="InterPro" id="IPR036188">
    <property type="entry name" value="FAD/NAD-bd_sf"/>
</dbReference>
<sequence length="322" mass="33942">MEATQVAVIGAGISGIACARTLADAGMDVVVLDRGRHLGGRMAVRTDHGRPVDVGASYFTVADPAFDAVVRDWVERGLARPWTDTLGVYEAGSAGGGAALRASTGPMRWAGSRGLRSLVENLAEGLDVRQVLVSGVGPGPTVDGDPVLAAVLAMPDPQGRRLLHPDLTVEAAALSAGFEPVLALTAAWPSRGWDDNLDGLFVNGDDQLSWIADDGRRRGDGAPVLVAHSTPATAAAHLHEPEQATAPMLRALRRILSIRDEPTWTQLQRWTYARPTGTRSERYLLTDDGIGACGDGWSDKPRVEAAYLSGIALGTALVARYG</sequence>
<gene>
    <name evidence="2" type="ORF">RM423_10050</name>
</gene>